<name>A0ABQ4VAV2_9MYCO</name>
<dbReference type="Gene3D" id="3.30.530.20">
    <property type="match status" value="1"/>
</dbReference>
<evidence type="ECO:0000313" key="2">
    <source>
        <dbReference type="Proteomes" id="UP001060504"/>
    </source>
</evidence>
<protein>
    <recommendedName>
        <fullName evidence="3">SRPBCC family protein</fullName>
    </recommendedName>
</protein>
<keyword evidence="2" id="KW-1185">Reference proteome</keyword>
<evidence type="ECO:0000313" key="1">
    <source>
        <dbReference type="EMBL" id="GJF10701.1"/>
    </source>
</evidence>
<dbReference type="InterPro" id="IPR023393">
    <property type="entry name" value="START-like_dom_sf"/>
</dbReference>
<dbReference type="SUPFAM" id="SSF55961">
    <property type="entry name" value="Bet v1-like"/>
    <property type="match status" value="1"/>
</dbReference>
<reference evidence="1 2" key="1">
    <citation type="submission" date="2021-08" db="EMBL/GenBank/DDBJ databases">
        <title>Draft genome sequence of Mycolicibacterium sp. NGTWS1702 strain.</title>
        <authorList>
            <person name="Matsumoto M."/>
            <person name="Tang B.C.C."/>
            <person name="Machida Y."/>
            <person name="Matoyama H."/>
            <person name="Kishihara T."/>
            <person name="Sato S."/>
            <person name="Kondo I."/>
            <person name="Sano M."/>
            <person name="Kato G."/>
        </authorList>
    </citation>
    <scope>NUCLEOTIDE SEQUENCE [LARGE SCALE GENOMIC DNA]</scope>
    <source>
        <strain evidence="1 2">NGTWSNA01</strain>
    </source>
</reference>
<dbReference type="EMBL" id="BPRH01000747">
    <property type="protein sequence ID" value="GJF10701.1"/>
    <property type="molecule type" value="Genomic_DNA"/>
</dbReference>
<accession>A0ABQ4VAV2</accession>
<dbReference type="Proteomes" id="UP001060504">
    <property type="component" value="Unassembled WGS sequence"/>
</dbReference>
<gene>
    <name evidence="1" type="ORF">NGTWS1702_06840</name>
</gene>
<organism evidence="1 2">
    <name type="scientific">Mycolicibacterium cyprinidarum</name>
    <dbReference type="NCBI Taxonomy" id="2860311"/>
    <lineage>
        <taxon>Bacteria</taxon>
        <taxon>Bacillati</taxon>
        <taxon>Actinomycetota</taxon>
        <taxon>Actinomycetes</taxon>
        <taxon>Mycobacteriales</taxon>
        <taxon>Mycobacteriaceae</taxon>
        <taxon>Mycolicibacterium</taxon>
    </lineage>
</organism>
<dbReference type="Pfam" id="PF10604">
    <property type="entry name" value="Polyketide_cyc2"/>
    <property type="match status" value="1"/>
</dbReference>
<dbReference type="InterPro" id="IPR019587">
    <property type="entry name" value="Polyketide_cyclase/dehydratase"/>
</dbReference>
<evidence type="ECO:0008006" key="3">
    <source>
        <dbReference type="Google" id="ProtNLM"/>
    </source>
</evidence>
<comment type="caution">
    <text evidence="1">The sequence shown here is derived from an EMBL/GenBank/DDBJ whole genome shotgun (WGS) entry which is preliminary data.</text>
</comment>
<sequence>MAPVTRTTLVRAGVDEVAQVATDPDAVFPIIGSLGRFEHIESRPDDSQEWDLYLEVGTIHVGGRVLVEPPSDNSLVWHSVRGTQHNARIVVSPATDGATLAMTISVNFAGKLLTGWITSVLADRILARRIEASLQQLRHRIEYGG</sequence>
<proteinExistence type="predicted"/>